<dbReference type="AlphaFoldDB" id="M2YKP6"/>
<name>M2YKP6_9NOCA</name>
<keyword evidence="5" id="KW-1185">Reference proteome</keyword>
<sequence length="235" mass="25312">MVDGTVAGPVTSTVAEHPATEPVPITSRTTLRDRLSGRQTLQVVSFQIPGAVFGRSHPVPGRSVAASVRAPGIRVEQYRSALRRHPAGVTIVTLESGSGPVGFTATSFTSLSLDPPLVSFNVTDTSSSIDAVRSAESLVIHLLGEHQQHLARRFARSAAERFSDESMWTRLETGEPVLHGTPVRLRVVVDRLIPLGDSTLVVGCVVHAHEDPADESRIPLLYYEGAYHRLVAAEE</sequence>
<reference evidence="4 5" key="1">
    <citation type="journal article" date="2013" name="Genome Announc.">
        <title>Draft Genome Sequence of Rhodococcus ruber Strain BKS 20-38.</title>
        <authorList>
            <person name="Bala M."/>
            <person name="Kumar S."/>
            <person name="Raghava G.P."/>
            <person name="Mayilraj S."/>
        </authorList>
    </citation>
    <scope>NUCLEOTIDE SEQUENCE [LARGE SCALE GENOMIC DNA]</scope>
    <source>
        <strain evidence="4 5">BKS 20-38</strain>
    </source>
</reference>
<dbReference type="PATRIC" id="fig|1278076.4.peg.4679"/>
<dbReference type="Gene3D" id="2.30.110.10">
    <property type="entry name" value="Electron Transport, Fmn-binding Protein, Chain A"/>
    <property type="match status" value="1"/>
</dbReference>
<organism evidence="4 5">
    <name type="scientific">Rhodococcus ruber BKS 20-38</name>
    <dbReference type="NCBI Taxonomy" id="1278076"/>
    <lineage>
        <taxon>Bacteria</taxon>
        <taxon>Bacillati</taxon>
        <taxon>Actinomycetota</taxon>
        <taxon>Actinomycetes</taxon>
        <taxon>Mycobacteriales</taxon>
        <taxon>Nocardiaceae</taxon>
        <taxon>Rhodococcus</taxon>
    </lineage>
</organism>
<dbReference type="PANTHER" id="PTHR30466:SF1">
    <property type="entry name" value="FMN REDUCTASE (NADH) RUTF"/>
    <property type="match status" value="1"/>
</dbReference>
<dbReference type="GO" id="GO:0006208">
    <property type="term" value="P:pyrimidine nucleobase catabolic process"/>
    <property type="evidence" value="ECO:0007669"/>
    <property type="project" value="TreeGrafter"/>
</dbReference>
<accession>M2YKP6</accession>
<evidence type="ECO:0000256" key="2">
    <source>
        <dbReference type="ARBA" id="ARBA00023002"/>
    </source>
</evidence>
<feature type="domain" description="Flavin reductase like" evidence="3">
    <location>
        <begin position="82"/>
        <end position="229"/>
    </location>
</feature>
<gene>
    <name evidence="4" type="ORF">G352_22851</name>
</gene>
<dbReference type="SUPFAM" id="SSF50475">
    <property type="entry name" value="FMN-binding split barrel"/>
    <property type="match status" value="1"/>
</dbReference>
<comment type="caution">
    <text evidence="4">The sequence shown here is derived from an EMBL/GenBank/DDBJ whole genome shotgun (WGS) entry which is preliminary data.</text>
</comment>
<dbReference type="InterPro" id="IPR050268">
    <property type="entry name" value="NADH-dep_flavin_reductase"/>
</dbReference>
<evidence type="ECO:0000256" key="1">
    <source>
        <dbReference type="ARBA" id="ARBA00008898"/>
    </source>
</evidence>
<proteinExistence type="inferred from homology"/>
<protein>
    <submittedName>
        <fullName evidence="4">Flavin oxidoreductase</fullName>
    </submittedName>
</protein>
<dbReference type="GO" id="GO:0042602">
    <property type="term" value="F:riboflavin reductase (NADPH) activity"/>
    <property type="evidence" value="ECO:0007669"/>
    <property type="project" value="TreeGrafter"/>
</dbReference>
<dbReference type="SMART" id="SM00903">
    <property type="entry name" value="Flavin_Reduct"/>
    <property type="match status" value="1"/>
</dbReference>
<dbReference type="Proteomes" id="UP000011731">
    <property type="component" value="Unassembled WGS sequence"/>
</dbReference>
<evidence type="ECO:0000313" key="5">
    <source>
        <dbReference type="Proteomes" id="UP000011731"/>
    </source>
</evidence>
<comment type="similarity">
    <text evidence="1">Belongs to the non-flavoprotein flavin reductase family.</text>
</comment>
<evidence type="ECO:0000259" key="3">
    <source>
        <dbReference type="SMART" id="SM00903"/>
    </source>
</evidence>
<keyword evidence="2" id="KW-0560">Oxidoreductase</keyword>
<dbReference type="Pfam" id="PF01613">
    <property type="entry name" value="Flavin_Reduct"/>
    <property type="match status" value="1"/>
</dbReference>
<dbReference type="GO" id="GO:0010181">
    <property type="term" value="F:FMN binding"/>
    <property type="evidence" value="ECO:0007669"/>
    <property type="project" value="InterPro"/>
</dbReference>
<dbReference type="PANTHER" id="PTHR30466">
    <property type="entry name" value="FLAVIN REDUCTASE"/>
    <property type="match status" value="1"/>
</dbReference>
<dbReference type="EMBL" id="AOEX01000087">
    <property type="protein sequence ID" value="EME55302.1"/>
    <property type="molecule type" value="Genomic_DNA"/>
</dbReference>
<dbReference type="InterPro" id="IPR002563">
    <property type="entry name" value="Flavin_Rdtase-like_dom"/>
</dbReference>
<dbReference type="InterPro" id="IPR012349">
    <property type="entry name" value="Split_barrel_FMN-bd"/>
</dbReference>
<evidence type="ECO:0000313" key="4">
    <source>
        <dbReference type="EMBL" id="EME55302.1"/>
    </source>
</evidence>